<organism evidence="1">
    <name type="scientific">uncultured nuHF2 cluster bacterium HF0770_42C12</name>
    <dbReference type="NCBI Taxonomy" id="723593"/>
    <lineage>
        <taxon>Bacteria</taxon>
        <taxon>environmental samples</taxon>
    </lineage>
</organism>
<proteinExistence type="predicted"/>
<protein>
    <submittedName>
        <fullName evidence="1">Uncharacterized protein</fullName>
    </submittedName>
</protein>
<sequence>MASYLTVIMVCIANAMCPIQFDDTKGFHTGPAPVALQQCYLRGAEMVKEVAQRMPVLTAVTVCVDVKDTPVVPPTEGKPKKVSPPKVNIISSYRAHPPSTIHYHMTF</sequence>
<name>E7C813_9BACT</name>
<dbReference type="EMBL" id="GU568018">
    <property type="protein sequence ID" value="ADI23588.1"/>
    <property type="molecule type" value="Genomic_DNA"/>
</dbReference>
<reference evidence="1" key="1">
    <citation type="submission" date="2010-01" db="EMBL/GenBank/DDBJ databases">
        <title>Genome fragments of uncultured bacteria from the North Pacific subtropical Gyre.</title>
        <authorList>
            <person name="Pham V.D."/>
            <person name="Delong E.F."/>
        </authorList>
    </citation>
    <scope>NUCLEOTIDE SEQUENCE</scope>
</reference>
<dbReference type="AlphaFoldDB" id="E7C813"/>
<accession>E7C813</accession>
<evidence type="ECO:0000313" key="1">
    <source>
        <dbReference type="EMBL" id="ADI23588.1"/>
    </source>
</evidence>